<evidence type="ECO:0000313" key="3">
    <source>
        <dbReference type="EMBL" id="RVU71452.1"/>
    </source>
</evidence>
<dbReference type="AlphaFoldDB" id="A0A437SX21"/>
<keyword evidence="4" id="KW-1185">Reference proteome</keyword>
<feature type="compositionally biased region" description="Basic residues" evidence="1">
    <location>
        <begin position="103"/>
        <end position="116"/>
    </location>
</feature>
<feature type="chain" id="PRO_5019486778" description="Secreted protein" evidence="2">
    <location>
        <begin position="31"/>
        <end position="116"/>
    </location>
</feature>
<gene>
    <name evidence="3" type="ORF">EJK17_01760</name>
</gene>
<keyword evidence="2" id="KW-0732">Signal</keyword>
<feature type="signal peptide" evidence="2">
    <location>
        <begin position="1"/>
        <end position="30"/>
    </location>
</feature>
<reference evidence="3 4" key="1">
    <citation type="submission" date="2018-12" db="EMBL/GenBank/DDBJ databases">
        <authorList>
            <person name="Meng J."/>
        </authorList>
    </citation>
    <scope>NUCLEOTIDE SEQUENCE [LARGE SCALE GENOMIC DNA]</scope>
    <source>
        <strain evidence="3 4">HT111-2</strain>
    </source>
</reference>
<evidence type="ECO:0000256" key="2">
    <source>
        <dbReference type="SAM" id="SignalP"/>
    </source>
</evidence>
<dbReference type="RefSeq" id="WP_103660622.1">
    <property type="nucleotide sequence ID" value="NZ_ML136873.1"/>
</dbReference>
<accession>A0A437SX21</accession>
<evidence type="ECO:0000256" key="1">
    <source>
        <dbReference type="SAM" id="MobiDB-lite"/>
    </source>
</evidence>
<sequence length="116" mass="12857">MKIKSKLFMLSLVGLLSISTFCEFSQDAYAADQASNIDDSTTTLKLDNRSLFFNKYNLSESKFFENPAYPSLSWGAPLGNGGQWGKFENPGYKSPGPGPGPDHHKKTKHKKGTKKH</sequence>
<protein>
    <recommendedName>
        <fullName evidence="5">Secreted protein</fullName>
    </recommendedName>
</protein>
<comment type="caution">
    <text evidence="3">The sequence shown here is derived from an EMBL/GenBank/DDBJ whole genome shotgun (WGS) entry which is preliminary data.</text>
</comment>
<organism evidence="3 4">
    <name type="scientific">Lactobacillus xujianguonis</name>
    <dbReference type="NCBI Taxonomy" id="2495899"/>
    <lineage>
        <taxon>Bacteria</taxon>
        <taxon>Bacillati</taxon>
        <taxon>Bacillota</taxon>
        <taxon>Bacilli</taxon>
        <taxon>Lactobacillales</taxon>
        <taxon>Lactobacillaceae</taxon>
        <taxon>Lactobacillus</taxon>
    </lineage>
</organism>
<name>A0A437SX21_9LACO</name>
<evidence type="ECO:0008006" key="5">
    <source>
        <dbReference type="Google" id="ProtNLM"/>
    </source>
</evidence>
<dbReference type="EMBL" id="RXIA01000004">
    <property type="protein sequence ID" value="RVU71452.1"/>
    <property type="molecule type" value="Genomic_DNA"/>
</dbReference>
<proteinExistence type="predicted"/>
<feature type="region of interest" description="Disordered" evidence="1">
    <location>
        <begin position="85"/>
        <end position="116"/>
    </location>
</feature>
<dbReference type="Proteomes" id="UP000288291">
    <property type="component" value="Unassembled WGS sequence"/>
</dbReference>
<evidence type="ECO:0000313" key="4">
    <source>
        <dbReference type="Proteomes" id="UP000288291"/>
    </source>
</evidence>